<name>A0A9P9W7F0_9PEZI</name>
<dbReference type="EMBL" id="JAFIMR010000208">
    <property type="protein sequence ID" value="KAI1845092.1"/>
    <property type="molecule type" value="Genomic_DNA"/>
</dbReference>
<gene>
    <name evidence="1" type="ORF">JX265_014097</name>
</gene>
<dbReference type="AlphaFoldDB" id="A0A9P9W7F0"/>
<proteinExistence type="predicted"/>
<accession>A0A9P9W7F0</accession>
<reference evidence="1" key="1">
    <citation type="submission" date="2021-03" db="EMBL/GenBank/DDBJ databases">
        <title>Revisited historic fungal species revealed as producer of novel bioactive compounds through whole genome sequencing and comparative genomics.</title>
        <authorList>
            <person name="Vignolle G.A."/>
            <person name="Hochenegger N."/>
            <person name="Mach R.L."/>
            <person name="Mach-Aigner A.R."/>
            <person name="Javad Rahimi M."/>
            <person name="Salim K.A."/>
            <person name="Chan C.M."/>
            <person name="Lim L.B.L."/>
            <person name="Cai F."/>
            <person name="Druzhinina I.S."/>
            <person name="U'Ren J.M."/>
            <person name="Derntl C."/>
        </authorList>
    </citation>
    <scope>NUCLEOTIDE SEQUENCE</scope>
    <source>
        <strain evidence="1">TUCIM 5799</strain>
    </source>
</reference>
<protein>
    <submittedName>
        <fullName evidence="1">Uncharacterized protein</fullName>
    </submittedName>
</protein>
<keyword evidence="2" id="KW-1185">Reference proteome</keyword>
<dbReference type="Proteomes" id="UP000829685">
    <property type="component" value="Unassembled WGS sequence"/>
</dbReference>
<sequence length="169" mass="19412">MEPTSHVSVDLDDDLNSFHAFINEVLSTPPETALREVVDLLIEHAKKVHHTKKPDQSGLKVDEAKEITNLLILPADTKTQKMEDDAEDYHEQEWMNIMHALAYCLRACMQYGTHKFGPTPPNPSQRERIYVFEKTALPRLFEITSLIIDTDEADDQEVADKPKQKNEDR</sequence>
<comment type="caution">
    <text evidence="1">The sequence shown here is derived from an EMBL/GenBank/DDBJ whole genome shotgun (WGS) entry which is preliminary data.</text>
</comment>
<evidence type="ECO:0000313" key="1">
    <source>
        <dbReference type="EMBL" id="KAI1845092.1"/>
    </source>
</evidence>
<evidence type="ECO:0000313" key="2">
    <source>
        <dbReference type="Proteomes" id="UP000829685"/>
    </source>
</evidence>
<organism evidence="1 2">
    <name type="scientific">Neoarthrinium moseri</name>
    <dbReference type="NCBI Taxonomy" id="1658444"/>
    <lineage>
        <taxon>Eukaryota</taxon>
        <taxon>Fungi</taxon>
        <taxon>Dikarya</taxon>
        <taxon>Ascomycota</taxon>
        <taxon>Pezizomycotina</taxon>
        <taxon>Sordariomycetes</taxon>
        <taxon>Xylariomycetidae</taxon>
        <taxon>Amphisphaeriales</taxon>
        <taxon>Apiosporaceae</taxon>
        <taxon>Neoarthrinium</taxon>
    </lineage>
</organism>